<name>A9IJY5_BORPD</name>
<dbReference type="EMBL" id="AM902716">
    <property type="protein sequence ID" value="CAP42315.1"/>
    <property type="molecule type" value="Genomic_DNA"/>
</dbReference>
<organism evidence="1 2">
    <name type="scientific">Bordetella petrii (strain ATCC BAA-461 / DSM 12804 / CCUG 43448 / CIP 107267 / Se-1111R)</name>
    <dbReference type="NCBI Taxonomy" id="340100"/>
    <lineage>
        <taxon>Bacteria</taxon>
        <taxon>Pseudomonadati</taxon>
        <taxon>Pseudomonadota</taxon>
        <taxon>Betaproteobacteria</taxon>
        <taxon>Burkholderiales</taxon>
        <taxon>Alcaligenaceae</taxon>
        <taxon>Bordetella</taxon>
    </lineage>
</organism>
<dbReference type="KEGG" id="bpt:Bpet1975"/>
<accession>A9IJY5</accession>
<dbReference type="AlphaFoldDB" id="A9IJY5"/>
<dbReference type="Proteomes" id="UP000001225">
    <property type="component" value="Chromosome"/>
</dbReference>
<sequence length="51" mass="5481">MSDTLSGVRHLVRPCLSGPHVQRPAFAGALALVWAMQGRREKRQKGGLAVA</sequence>
<protein>
    <submittedName>
        <fullName evidence="1">Uncharacterized protein</fullName>
    </submittedName>
</protein>
<evidence type="ECO:0000313" key="1">
    <source>
        <dbReference type="EMBL" id="CAP42315.1"/>
    </source>
</evidence>
<gene>
    <name evidence="1" type="ordered locus">Bpet1975</name>
</gene>
<keyword evidence="2" id="KW-1185">Reference proteome</keyword>
<reference evidence="1 2" key="1">
    <citation type="journal article" date="2008" name="BMC Genomics">
        <title>The missing link: Bordetella petrii is endowed with both the metabolic versatility of environmental bacteria and virulence traits of pathogenic Bordetellae.</title>
        <authorList>
            <person name="Gross R."/>
            <person name="Guzman C.A."/>
            <person name="Sebaihia M."/>
            <person name="Martins Dos Santos V.A."/>
            <person name="Pieper D.H."/>
            <person name="Koebnik R."/>
            <person name="Lechner M."/>
            <person name="Bartels D."/>
            <person name="Buhrmester J."/>
            <person name="Choudhuri J.V."/>
            <person name="Ebensen T."/>
            <person name="Gaigalat L."/>
            <person name="Herrmann S."/>
            <person name="Khachane A.N."/>
            <person name="Larisch C."/>
            <person name="Link S."/>
            <person name="Linke B."/>
            <person name="Meyer F."/>
            <person name="Mormann S."/>
            <person name="Nakunst D."/>
            <person name="Rueckert C."/>
            <person name="Schneiker-Bekel S."/>
            <person name="Schulze K."/>
            <person name="Vorhoelter F.J."/>
            <person name="Yevsa T."/>
            <person name="Engle J.T."/>
            <person name="Goldman W.E."/>
            <person name="Puehler A."/>
            <person name="Goebel U.B."/>
            <person name="Goesmann A."/>
            <person name="Bloecker H."/>
            <person name="Kaiser O."/>
            <person name="Martinez-Arias R."/>
        </authorList>
    </citation>
    <scope>NUCLEOTIDE SEQUENCE [LARGE SCALE GENOMIC DNA]</scope>
    <source>
        <strain evidence="2">ATCC BAA-461 / DSM 12804 / CCUG 43448 / CIP 107267 / Se-1111R</strain>
    </source>
</reference>
<evidence type="ECO:0000313" key="2">
    <source>
        <dbReference type="Proteomes" id="UP000001225"/>
    </source>
</evidence>
<proteinExistence type="predicted"/>